<dbReference type="EMBL" id="RBZY01000003">
    <property type="protein sequence ID" value="RWR22842.1"/>
    <property type="molecule type" value="Genomic_DNA"/>
</dbReference>
<evidence type="ECO:0000313" key="3">
    <source>
        <dbReference type="Proteomes" id="UP000285970"/>
    </source>
</evidence>
<dbReference type="InterPro" id="IPR041657">
    <property type="entry name" value="HTH_17"/>
</dbReference>
<name>A0A3S3LIS8_9MICO</name>
<dbReference type="SUPFAM" id="SSF46955">
    <property type="entry name" value="Putative DNA-binding domain"/>
    <property type="match status" value="1"/>
</dbReference>
<reference evidence="2 3" key="1">
    <citation type="journal article" date="2018" name="Front. Microbiol.">
        <title>Novel Insights Into Bacterial Dimethylsulfoniopropionate Catabolism in the East China Sea.</title>
        <authorList>
            <person name="Liu J."/>
            <person name="Liu J."/>
            <person name="Zhang S.H."/>
            <person name="Liang J."/>
            <person name="Lin H."/>
            <person name="Song D."/>
            <person name="Yang G.P."/>
            <person name="Todd J.D."/>
            <person name="Zhang X.H."/>
        </authorList>
    </citation>
    <scope>NUCLEOTIDE SEQUENCE [LARGE SCALE GENOMIC DNA]</scope>
    <source>
        <strain evidence="2 3">ZYFD042</strain>
    </source>
</reference>
<evidence type="ECO:0000259" key="1">
    <source>
        <dbReference type="Pfam" id="PF12728"/>
    </source>
</evidence>
<proteinExistence type="predicted"/>
<organism evidence="2 3">
    <name type="scientific">Microbacterium enclense</name>
    <dbReference type="NCBI Taxonomy" id="993073"/>
    <lineage>
        <taxon>Bacteria</taxon>
        <taxon>Bacillati</taxon>
        <taxon>Actinomycetota</taxon>
        <taxon>Actinomycetes</taxon>
        <taxon>Micrococcales</taxon>
        <taxon>Microbacteriaceae</taxon>
        <taxon>Microbacterium</taxon>
    </lineage>
</organism>
<comment type="caution">
    <text evidence="2">The sequence shown here is derived from an EMBL/GenBank/DDBJ whole genome shotgun (WGS) entry which is preliminary data.</text>
</comment>
<dbReference type="Pfam" id="PF12728">
    <property type="entry name" value="HTH_17"/>
    <property type="match status" value="1"/>
</dbReference>
<dbReference type="OrthoDB" id="9806039at2"/>
<dbReference type="InterPro" id="IPR010093">
    <property type="entry name" value="SinI_DNA-bd"/>
</dbReference>
<dbReference type="AlphaFoldDB" id="A0A3S3LIS8"/>
<protein>
    <submittedName>
        <fullName evidence="2">DNA-binding protein</fullName>
    </submittedName>
</protein>
<dbReference type="GO" id="GO:0003677">
    <property type="term" value="F:DNA binding"/>
    <property type="evidence" value="ECO:0007669"/>
    <property type="project" value="UniProtKB-KW"/>
</dbReference>
<keyword evidence="2" id="KW-0238">DNA-binding</keyword>
<dbReference type="InterPro" id="IPR009061">
    <property type="entry name" value="DNA-bd_dom_put_sf"/>
</dbReference>
<feature type="domain" description="Helix-turn-helix" evidence="1">
    <location>
        <begin position="49"/>
        <end position="97"/>
    </location>
</feature>
<dbReference type="NCBIfam" id="TIGR01764">
    <property type="entry name" value="excise"/>
    <property type="match status" value="1"/>
</dbReference>
<sequence>MTMTSLTINPEDVRSSAGARPAWLEQVAAYVQQAAADGETVTLTAKRRMMTPEQVADAMGVSRPTISRKIKAGEIRAVKVGNRNRIPYEEFERYWRKTMGDLVELTRDELRDDLFGDQ</sequence>
<accession>A0A3S3LIS8</accession>
<gene>
    <name evidence="2" type="ORF">D8Y23_01250</name>
</gene>
<dbReference type="RefSeq" id="WP_100810625.1">
    <property type="nucleotide sequence ID" value="NZ_RBZY01000003.1"/>
</dbReference>
<evidence type="ECO:0000313" key="2">
    <source>
        <dbReference type="EMBL" id="RWR22842.1"/>
    </source>
</evidence>
<dbReference type="Proteomes" id="UP000285970">
    <property type="component" value="Unassembled WGS sequence"/>
</dbReference>